<dbReference type="PRINTS" id="PR00037">
    <property type="entry name" value="HTHLACR"/>
</dbReference>
<evidence type="ECO:0000256" key="4">
    <source>
        <dbReference type="ARBA" id="ARBA00023125"/>
    </source>
</evidence>
<dbReference type="InterPro" id="IPR014036">
    <property type="entry name" value="DeoR-like_C"/>
</dbReference>
<dbReference type="Proteomes" id="UP000321234">
    <property type="component" value="Unassembled WGS sequence"/>
</dbReference>
<dbReference type="InterPro" id="IPR036388">
    <property type="entry name" value="WH-like_DNA-bd_sf"/>
</dbReference>
<dbReference type="SMART" id="SM00420">
    <property type="entry name" value="HTH_DEOR"/>
    <property type="match status" value="1"/>
</dbReference>
<protein>
    <recommendedName>
        <fullName evidence="1">Lactose phosphotransferase system repressor</fullName>
    </recommendedName>
</protein>
<dbReference type="PANTHER" id="PTHR30363">
    <property type="entry name" value="HTH-TYPE TRANSCRIPTIONAL REGULATOR SRLR-RELATED"/>
    <property type="match status" value="1"/>
</dbReference>
<dbReference type="PROSITE" id="PS00894">
    <property type="entry name" value="HTH_DEOR_1"/>
    <property type="match status" value="1"/>
</dbReference>
<dbReference type="EMBL" id="VKAC01000008">
    <property type="protein sequence ID" value="TXR55529.1"/>
    <property type="molecule type" value="Genomic_DNA"/>
</dbReference>
<keyword evidence="9" id="KW-1185">Reference proteome</keyword>
<dbReference type="InterPro" id="IPR037171">
    <property type="entry name" value="NagB/RpiA_transferase-like"/>
</dbReference>
<proteinExistence type="predicted"/>
<organism evidence="8 9">
    <name type="scientific">Quadrisphaera setariae</name>
    <dbReference type="NCBI Taxonomy" id="2593304"/>
    <lineage>
        <taxon>Bacteria</taxon>
        <taxon>Bacillati</taxon>
        <taxon>Actinomycetota</taxon>
        <taxon>Actinomycetes</taxon>
        <taxon>Kineosporiales</taxon>
        <taxon>Kineosporiaceae</taxon>
        <taxon>Quadrisphaera</taxon>
    </lineage>
</organism>
<dbReference type="InterPro" id="IPR001034">
    <property type="entry name" value="DeoR_HTH"/>
</dbReference>
<evidence type="ECO:0000256" key="5">
    <source>
        <dbReference type="ARBA" id="ARBA00023163"/>
    </source>
</evidence>
<keyword evidence="5" id="KW-0804">Transcription</keyword>
<sequence>MRSPAGYLQVSAAFTQGQAASRRHVRRTARLSPHVEKAPCAARLQHQRSAASHERVIPQVGALSPHRGAGWGGCWTRSAASCYFLHVSAATPAETPSGARRIPAGRKVELASYVNEHGQVSVTQLAKHFQVSLDTIRRDLDQLGTDGVVIRTHGGAMSPSAVPRIETAVDVRRRMQAGAKDVIGELAAGLVADGSAVMLNGGTTVLAVGRALRDHRDLTIATNNLLLSSELNPAAVRDLCLFGGTVRHSSQTTVGPVVFRSGLTGGEVDVQCDLALIAVGAASLEGGYSGSNLSEAAMMREMMDRASEVAMLVDSSKFGRRMFAQVAELGGVDYLVSDAPPPADMARALAEARVEVVVPAS</sequence>
<dbReference type="SUPFAM" id="SSF100950">
    <property type="entry name" value="NagB/RpiA/CoA transferase-like"/>
    <property type="match status" value="1"/>
</dbReference>
<feature type="domain" description="HTH deoR-type" evidence="7">
    <location>
        <begin position="103"/>
        <end position="158"/>
    </location>
</feature>
<dbReference type="GO" id="GO:0003677">
    <property type="term" value="F:DNA binding"/>
    <property type="evidence" value="ECO:0007669"/>
    <property type="project" value="UniProtKB-KW"/>
</dbReference>
<dbReference type="SMART" id="SM01134">
    <property type="entry name" value="DeoRC"/>
    <property type="match status" value="1"/>
</dbReference>
<evidence type="ECO:0000256" key="2">
    <source>
        <dbReference type="ARBA" id="ARBA00022491"/>
    </source>
</evidence>
<keyword evidence="2" id="KW-0678">Repressor</keyword>
<comment type="caution">
    <text evidence="8">The sequence shown here is derived from an EMBL/GenBank/DDBJ whole genome shotgun (WGS) entry which is preliminary data.</text>
</comment>
<evidence type="ECO:0000313" key="8">
    <source>
        <dbReference type="EMBL" id="TXR55529.1"/>
    </source>
</evidence>
<evidence type="ECO:0000256" key="6">
    <source>
        <dbReference type="ARBA" id="ARBA00024937"/>
    </source>
</evidence>
<dbReference type="Pfam" id="PF08220">
    <property type="entry name" value="HTH_DeoR"/>
    <property type="match status" value="1"/>
</dbReference>
<reference evidence="8 9" key="1">
    <citation type="submission" date="2019-07" db="EMBL/GenBank/DDBJ databases">
        <title>Quadrisphaera sp. strain DD2A genome sequencing and assembly.</title>
        <authorList>
            <person name="Kim I."/>
        </authorList>
    </citation>
    <scope>NUCLEOTIDE SEQUENCE [LARGE SCALE GENOMIC DNA]</scope>
    <source>
        <strain evidence="8 9">DD2A</strain>
    </source>
</reference>
<dbReference type="OrthoDB" id="7688673at2"/>
<dbReference type="GO" id="GO:0003700">
    <property type="term" value="F:DNA-binding transcription factor activity"/>
    <property type="evidence" value="ECO:0007669"/>
    <property type="project" value="InterPro"/>
</dbReference>
<dbReference type="Gene3D" id="1.10.10.10">
    <property type="entry name" value="Winged helix-like DNA-binding domain superfamily/Winged helix DNA-binding domain"/>
    <property type="match status" value="1"/>
</dbReference>
<gene>
    <name evidence="8" type="ORF">FMM08_14635</name>
</gene>
<dbReference type="InterPro" id="IPR050313">
    <property type="entry name" value="Carb_Metab_HTH_regulators"/>
</dbReference>
<dbReference type="Pfam" id="PF00455">
    <property type="entry name" value="DeoRC"/>
    <property type="match status" value="1"/>
</dbReference>
<evidence type="ECO:0000256" key="3">
    <source>
        <dbReference type="ARBA" id="ARBA00023015"/>
    </source>
</evidence>
<dbReference type="PANTHER" id="PTHR30363:SF4">
    <property type="entry name" value="GLYCEROL-3-PHOSPHATE REGULON REPRESSOR"/>
    <property type="match status" value="1"/>
</dbReference>
<evidence type="ECO:0000259" key="7">
    <source>
        <dbReference type="PROSITE" id="PS51000"/>
    </source>
</evidence>
<evidence type="ECO:0000256" key="1">
    <source>
        <dbReference type="ARBA" id="ARBA00021390"/>
    </source>
</evidence>
<dbReference type="InterPro" id="IPR036390">
    <property type="entry name" value="WH_DNA-bd_sf"/>
</dbReference>
<keyword evidence="3" id="KW-0805">Transcription regulation</keyword>
<accession>A0A5C8ZE07</accession>
<keyword evidence="4" id="KW-0238">DNA-binding</keyword>
<dbReference type="InterPro" id="IPR018356">
    <property type="entry name" value="Tscrpt_reg_HTH_DeoR_CS"/>
</dbReference>
<dbReference type="SUPFAM" id="SSF46785">
    <property type="entry name" value="Winged helix' DNA-binding domain"/>
    <property type="match status" value="1"/>
</dbReference>
<name>A0A5C8ZE07_9ACTN</name>
<dbReference type="AlphaFoldDB" id="A0A5C8ZE07"/>
<dbReference type="Gene3D" id="3.30.750.70">
    <property type="entry name" value="4-hydroxybutyrate coenzyme like domains"/>
    <property type="match status" value="1"/>
</dbReference>
<evidence type="ECO:0000313" key="9">
    <source>
        <dbReference type="Proteomes" id="UP000321234"/>
    </source>
</evidence>
<dbReference type="PROSITE" id="PS51000">
    <property type="entry name" value="HTH_DEOR_2"/>
    <property type="match status" value="1"/>
</dbReference>
<comment type="function">
    <text evidence="6">Repressor of the lactose catabolism operon. Galactose-6-phosphate is the inducer.</text>
</comment>